<accession>A0A914YXC2</accession>
<dbReference type="AlphaFoldDB" id="A0A914YXC2"/>
<reference evidence="2" key="1">
    <citation type="submission" date="2022-11" db="UniProtKB">
        <authorList>
            <consortium name="WormBaseParasite"/>
        </authorList>
    </citation>
    <scope>IDENTIFICATION</scope>
</reference>
<proteinExistence type="predicted"/>
<evidence type="ECO:0000313" key="1">
    <source>
        <dbReference type="Proteomes" id="UP000887577"/>
    </source>
</evidence>
<keyword evidence="1" id="KW-1185">Reference proteome</keyword>
<organism evidence="1 2">
    <name type="scientific">Panagrolaimus superbus</name>
    <dbReference type="NCBI Taxonomy" id="310955"/>
    <lineage>
        <taxon>Eukaryota</taxon>
        <taxon>Metazoa</taxon>
        <taxon>Ecdysozoa</taxon>
        <taxon>Nematoda</taxon>
        <taxon>Chromadorea</taxon>
        <taxon>Rhabditida</taxon>
        <taxon>Tylenchina</taxon>
        <taxon>Panagrolaimomorpha</taxon>
        <taxon>Panagrolaimoidea</taxon>
        <taxon>Panagrolaimidae</taxon>
        <taxon>Panagrolaimus</taxon>
    </lineage>
</organism>
<evidence type="ECO:0000313" key="2">
    <source>
        <dbReference type="WBParaSite" id="PSU_v2.g4297.t1"/>
    </source>
</evidence>
<name>A0A914YXC2_9BILA</name>
<sequence>MGKDGNTRKVNVMEMFYIQFMLYHNGPGALPTFLQILPNLISFNARLFDVLNSKTFKLNTKSAMTNIKCSINAFAEFQQALMNKNLSVIRTNPILQSWNEIQNHIKVLNTKNVIKYAAGQTHQSNVTGLRGTTFADYQNLTINNVENSTDNSGNAKRIG</sequence>
<dbReference type="Proteomes" id="UP000887577">
    <property type="component" value="Unplaced"/>
</dbReference>
<protein>
    <submittedName>
        <fullName evidence="2">Uncharacterized protein</fullName>
    </submittedName>
</protein>
<dbReference type="WBParaSite" id="PSU_v2.g4297.t1">
    <property type="protein sequence ID" value="PSU_v2.g4297.t1"/>
    <property type="gene ID" value="PSU_v2.g4297"/>
</dbReference>